<dbReference type="GO" id="GO:0015918">
    <property type="term" value="P:sterol transport"/>
    <property type="evidence" value="ECO:0007669"/>
    <property type="project" value="TreeGrafter"/>
</dbReference>
<evidence type="ECO:0000313" key="3">
    <source>
        <dbReference type="EMBL" id="KAJ0959774.1"/>
    </source>
</evidence>
<feature type="region of interest" description="Disordered" evidence="1">
    <location>
        <begin position="56"/>
        <end position="76"/>
    </location>
</feature>
<feature type="region of interest" description="Disordered" evidence="1">
    <location>
        <begin position="100"/>
        <end position="127"/>
    </location>
</feature>
<dbReference type="PANTHER" id="PTHR45727">
    <property type="entry name" value="NPC INTRACELLULAR CHOLESTEROL TRANSPORTER 1"/>
    <property type="match status" value="1"/>
</dbReference>
<dbReference type="PANTHER" id="PTHR45727:SF2">
    <property type="entry name" value="NPC INTRACELLULAR CHOLESTEROL TRANSPORTER 1"/>
    <property type="match status" value="1"/>
</dbReference>
<feature type="transmembrane region" description="Helical" evidence="2">
    <location>
        <begin position="341"/>
        <end position="362"/>
    </location>
</feature>
<dbReference type="OrthoDB" id="6510177at2759"/>
<gene>
    <name evidence="3" type="ORF">J5N97_000541</name>
</gene>
<reference evidence="3 4" key="1">
    <citation type="journal article" date="2022" name="Hortic Res">
        <title>The genome of Dioscorea zingiberensis sheds light on the biosynthesis, origin and evolution of the medicinally important diosgenin saponins.</title>
        <authorList>
            <person name="Li Y."/>
            <person name="Tan C."/>
            <person name="Li Z."/>
            <person name="Guo J."/>
            <person name="Li S."/>
            <person name="Chen X."/>
            <person name="Wang C."/>
            <person name="Dai X."/>
            <person name="Yang H."/>
            <person name="Song W."/>
            <person name="Hou L."/>
            <person name="Xu J."/>
            <person name="Tong Z."/>
            <person name="Xu A."/>
            <person name="Yuan X."/>
            <person name="Wang W."/>
            <person name="Yang Q."/>
            <person name="Chen L."/>
            <person name="Sun Z."/>
            <person name="Wang K."/>
            <person name="Pan B."/>
            <person name="Chen J."/>
            <person name="Bao Y."/>
            <person name="Liu F."/>
            <person name="Qi X."/>
            <person name="Gang D.R."/>
            <person name="Wen J."/>
            <person name="Li J."/>
        </authorList>
    </citation>
    <scope>NUCLEOTIDE SEQUENCE [LARGE SCALE GENOMIC DNA]</scope>
    <source>
        <strain evidence="3">Dzin_1.0</strain>
    </source>
</reference>
<proteinExistence type="predicted"/>
<comment type="caution">
    <text evidence="3">The sequence shown here is derived from an EMBL/GenBank/DDBJ whole genome shotgun (WGS) entry which is preliminary data.</text>
</comment>
<dbReference type="GO" id="GO:0016020">
    <property type="term" value="C:membrane"/>
    <property type="evidence" value="ECO:0007669"/>
    <property type="project" value="TreeGrafter"/>
</dbReference>
<organism evidence="3 4">
    <name type="scientific">Dioscorea zingiberensis</name>
    <dbReference type="NCBI Taxonomy" id="325984"/>
    <lineage>
        <taxon>Eukaryota</taxon>
        <taxon>Viridiplantae</taxon>
        <taxon>Streptophyta</taxon>
        <taxon>Embryophyta</taxon>
        <taxon>Tracheophyta</taxon>
        <taxon>Spermatophyta</taxon>
        <taxon>Magnoliopsida</taxon>
        <taxon>Liliopsida</taxon>
        <taxon>Dioscoreales</taxon>
        <taxon>Dioscoreaceae</taxon>
        <taxon>Dioscorea</taxon>
    </lineage>
</organism>
<keyword evidence="2" id="KW-0472">Membrane</keyword>
<dbReference type="Proteomes" id="UP001085076">
    <property type="component" value="Unassembled WGS sequence"/>
</dbReference>
<keyword evidence="2" id="KW-0812">Transmembrane</keyword>
<evidence type="ECO:0000256" key="2">
    <source>
        <dbReference type="SAM" id="Phobius"/>
    </source>
</evidence>
<accession>A0A9D5BS19</accession>
<sequence>MATTAGKIIRYQIGRLDLWLLQKLRVSSNIIAPSIGDKIGRILLVNLKVNSINVRDHGGRSASTSAPQEPPKVRVPHPRVSRVHRGSIPRTLAVNLRKSSHATAYENDDGGAFEQRNRKKKKSTPTANGMEKRTWLLFFGPSLSAERLSRLVFSLLTSLLKKRRRAGSTKEPLLSAIDDDDINPVNLQKDESFARKGHEVDPQVTEEVELSFIQEYMSSFFRRYGIWVSRNPTLVLFSSVGIVLILCIGLVSFQVETRPEKLWVGPGSKAAEEKQFFDRHLAPFYRIEQYFKMDPENFDIYGGVVHAEYCFQAPLDPSTALGGFSGNNYSEEVHACILDSWVVKMVIVAIFVGFTWASIALCSRIETGLEQQIVLPRTLTSRSPIVLSNLLTSHLLTSWRIESFSSSVCQGISIVSQEYLRVGPPLYFVVKDYNYSHLAVHLMMDLVALVECAKIVQL</sequence>
<protein>
    <submittedName>
        <fullName evidence="3">Uncharacterized protein</fullName>
    </submittedName>
</protein>
<keyword evidence="4" id="KW-1185">Reference proteome</keyword>
<feature type="transmembrane region" description="Helical" evidence="2">
    <location>
        <begin position="233"/>
        <end position="253"/>
    </location>
</feature>
<evidence type="ECO:0000256" key="1">
    <source>
        <dbReference type="SAM" id="MobiDB-lite"/>
    </source>
</evidence>
<dbReference type="GO" id="GO:0032934">
    <property type="term" value="F:sterol binding"/>
    <property type="evidence" value="ECO:0007669"/>
    <property type="project" value="TreeGrafter"/>
</dbReference>
<evidence type="ECO:0000313" key="4">
    <source>
        <dbReference type="Proteomes" id="UP001085076"/>
    </source>
</evidence>
<dbReference type="EMBL" id="JAGGNH010000167">
    <property type="protein sequence ID" value="KAJ0959774.1"/>
    <property type="molecule type" value="Genomic_DNA"/>
</dbReference>
<keyword evidence="2" id="KW-1133">Transmembrane helix</keyword>
<name>A0A9D5BS19_9LILI</name>
<dbReference type="AlphaFoldDB" id="A0A9D5BS19"/>